<dbReference type="OrthoDB" id="3254736at2"/>
<dbReference type="EMBL" id="VICC01000006">
    <property type="protein sequence ID" value="TQD60621.1"/>
    <property type="molecule type" value="Genomic_DNA"/>
</dbReference>
<name>A0A1Q8WN82_9ACTO</name>
<accession>A0A1Q8WN82</accession>
<feature type="region of interest" description="Disordered" evidence="1">
    <location>
        <begin position="205"/>
        <end position="225"/>
    </location>
</feature>
<evidence type="ECO:0000313" key="3">
    <source>
        <dbReference type="Proteomes" id="UP000317942"/>
    </source>
</evidence>
<organism evidence="2 3">
    <name type="scientific">Actinomyces oris</name>
    <dbReference type="NCBI Taxonomy" id="544580"/>
    <lineage>
        <taxon>Bacteria</taxon>
        <taxon>Bacillati</taxon>
        <taxon>Actinomycetota</taxon>
        <taxon>Actinomycetes</taxon>
        <taxon>Actinomycetales</taxon>
        <taxon>Actinomycetaceae</taxon>
        <taxon>Actinomyces</taxon>
    </lineage>
</organism>
<evidence type="ECO:0000256" key="1">
    <source>
        <dbReference type="SAM" id="MobiDB-lite"/>
    </source>
</evidence>
<feature type="region of interest" description="Disordered" evidence="1">
    <location>
        <begin position="266"/>
        <end position="304"/>
    </location>
</feature>
<feature type="compositionally biased region" description="Polar residues" evidence="1">
    <location>
        <begin position="285"/>
        <end position="304"/>
    </location>
</feature>
<dbReference type="RefSeq" id="WP_075379336.1">
    <property type="nucleotide sequence ID" value="NZ_CP066060.1"/>
</dbReference>
<dbReference type="Proteomes" id="UP000317942">
    <property type="component" value="Unassembled WGS sequence"/>
</dbReference>
<sequence length="304" mass="31725">MRVSTTRAPAEAQNRLDRARLALRLAEERTGLRDSAALTVQRALSSASTSALLSASADSPQAGSSAFPAPPAALSAWQDSGVLTLHGSTTLLLAALALRQGATGWCGVIGGDELGWCAATEVGLDLKRVLTVPAPLLDDASILTVTSTLLDGVDTLLIGATVAEGLRPQHRRRLLSRARERGHLILTSARWEGARILRADALAPDTGIRNTPPAQAPVEAPSKPSADGVVIPIGRGASPAPVRAIEMPAGYLRRLTWTLADPQRPRLAPTEELTLSLSAEGLRTGSRNAVDTADPTSHPQEVAG</sequence>
<evidence type="ECO:0000313" key="2">
    <source>
        <dbReference type="EMBL" id="TQD60621.1"/>
    </source>
</evidence>
<reference evidence="2 3" key="1">
    <citation type="submission" date="2019-06" db="EMBL/GenBank/DDBJ databases">
        <title>Draft genome sequence of Actinomyces oris CCUG 34288T.</title>
        <authorList>
            <person name="Salva-Serra F."/>
            <person name="Cardew S."/>
            <person name="Moore E."/>
        </authorList>
    </citation>
    <scope>NUCLEOTIDE SEQUENCE [LARGE SCALE GENOMIC DNA]</scope>
    <source>
        <strain evidence="2 3">CCUG 34288</strain>
    </source>
</reference>
<dbReference type="AlphaFoldDB" id="A0A1Q8WN82"/>
<proteinExistence type="predicted"/>
<protein>
    <submittedName>
        <fullName evidence="2">Uncharacterized protein</fullName>
    </submittedName>
</protein>
<comment type="caution">
    <text evidence="2">The sequence shown here is derived from an EMBL/GenBank/DDBJ whole genome shotgun (WGS) entry which is preliminary data.</text>
</comment>
<gene>
    <name evidence="2" type="ORF">FK267_09410</name>
</gene>
<dbReference type="GeneID" id="64212780"/>